<feature type="domain" description="Aconitase A/isopropylmalate dehydratase small subunit swivel" evidence="19">
    <location>
        <begin position="532"/>
        <end position="655"/>
    </location>
</feature>
<dbReference type="Gene3D" id="3.30.499.10">
    <property type="entry name" value="Aconitase, domain 3"/>
    <property type="match status" value="2"/>
</dbReference>
<feature type="domain" description="Aconitase/3-isopropylmalate dehydratase large subunit alpha/beta/alpha" evidence="18">
    <location>
        <begin position="45"/>
        <end position="499"/>
    </location>
</feature>
<dbReference type="NCBIfam" id="NF009116">
    <property type="entry name" value="PRK12466.1"/>
    <property type="match status" value="1"/>
</dbReference>
<evidence type="ECO:0000256" key="14">
    <source>
        <dbReference type="ARBA" id="ARBA00023239"/>
    </source>
</evidence>
<evidence type="ECO:0000259" key="19">
    <source>
        <dbReference type="Pfam" id="PF00694"/>
    </source>
</evidence>
<evidence type="ECO:0000256" key="8">
    <source>
        <dbReference type="ARBA" id="ARBA00022430"/>
    </source>
</evidence>
<dbReference type="OrthoDB" id="2279155at2759"/>
<keyword evidence="21" id="KW-1185">Reference proteome</keyword>
<comment type="similarity">
    <text evidence="5">Belongs to the aconitase/IPM isomerase family.</text>
</comment>
<evidence type="ECO:0000313" key="20">
    <source>
        <dbReference type="EMBL" id="GBG33562.1"/>
    </source>
</evidence>
<dbReference type="GO" id="GO:0009316">
    <property type="term" value="C:3-isopropylmalate dehydratase complex"/>
    <property type="evidence" value="ECO:0007669"/>
    <property type="project" value="InterPro"/>
</dbReference>
<dbReference type="NCBIfam" id="TIGR00170">
    <property type="entry name" value="leuC"/>
    <property type="match status" value="1"/>
</dbReference>
<dbReference type="Pfam" id="PF00330">
    <property type="entry name" value="Aconitase"/>
    <property type="match status" value="1"/>
</dbReference>
<dbReference type="InterPro" id="IPR015928">
    <property type="entry name" value="Aconitase/3IPM_dehydase_swvl"/>
</dbReference>
<evidence type="ECO:0000256" key="4">
    <source>
        <dbReference type="ARBA" id="ARBA00004729"/>
    </source>
</evidence>
<dbReference type="GO" id="GO:0051539">
    <property type="term" value="F:4 iron, 4 sulfur cluster binding"/>
    <property type="evidence" value="ECO:0007669"/>
    <property type="project" value="UniProtKB-KW"/>
</dbReference>
<dbReference type="Pfam" id="PF00694">
    <property type="entry name" value="Aconitase_C"/>
    <property type="match status" value="1"/>
</dbReference>
<dbReference type="InterPro" id="IPR000573">
    <property type="entry name" value="AconitaseA/IPMdHydase_ssu_swvl"/>
</dbReference>
<reference evidence="20 21" key="1">
    <citation type="submission" date="2017-12" db="EMBL/GenBank/DDBJ databases">
        <title>Sequencing, de novo assembly and annotation of complete genome of a new Thraustochytrid species, strain FCC1311.</title>
        <authorList>
            <person name="Sedici K."/>
            <person name="Godart F."/>
            <person name="Aiese Cigliano R."/>
            <person name="Sanseverino W."/>
            <person name="Barakat M."/>
            <person name="Ortet P."/>
            <person name="Marechal E."/>
            <person name="Cagnac O."/>
            <person name="Amato A."/>
        </authorList>
    </citation>
    <scope>NUCLEOTIDE SEQUENCE [LARGE SCALE GENOMIC DNA]</scope>
</reference>
<evidence type="ECO:0000256" key="7">
    <source>
        <dbReference type="ARBA" id="ARBA00014371"/>
    </source>
</evidence>
<dbReference type="PANTHER" id="PTHR43822">
    <property type="entry name" value="HOMOACONITASE, MITOCHONDRIAL-RELATED"/>
    <property type="match status" value="1"/>
</dbReference>
<protein>
    <recommendedName>
        <fullName evidence="7">3-isopropylmalate dehydratase</fullName>
        <ecNumber evidence="6">4.2.1.33</ecNumber>
    </recommendedName>
    <alternativeName>
        <fullName evidence="16">Alpha-IPM isomerase</fullName>
    </alternativeName>
    <alternativeName>
        <fullName evidence="17">Isopropylmalate isomerase</fullName>
    </alternativeName>
</protein>
<dbReference type="PRINTS" id="PR00415">
    <property type="entry name" value="ACONITASE"/>
</dbReference>
<comment type="catalytic activity">
    <reaction evidence="1">
        <text>(2R,3S)-3-isopropylmalate = (2S)-2-isopropylmalate</text>
        <dbReference type="Rhea" id="RHEA:32287"/>
        <dbReference type="ChEBI" id="CHEBI:1178"/>
        <dbReference type="ChEBI" id="CHEBI:35121"/>
        <dbReference type="EC" id="4.2.1.33"/>
    </reaction>
</comment>
<dbReference type="HAMAP" id="MF_01026">
    <property type="entry name" value="LeuC_type1"/>
    <property type="match status" value="1"/>
</dbReference>
<comment type="cofactor">
    <cofactor evidence="2">
        <name>[4Fe-4S] cluster</name>
        <dbReference type="ChEBI" id="CHEBI:49883"/>
    </cofactor>
</comment>
<dbReference type="CDD" id="cd01583">
    <property type="entry name" value="IPMI"/>
    <property type="match status" value="1"/>
</dbReference>
<evidence type="ECO:0000256" key="9">
    <source>
        <dbReference type="ARBA" id="ARBA00022485"/>
    </source>
</evidence>
<evidence type="ECO:0000256" key="1">
    <source>
        <dbReference type="ARBA" id="ARBA00000491"/>
    </source>
</evidence>
<dbReference type="GO" id="GO:0046872">
    <property type="term" value="F:metal ion binding"/>
    <property type="evidence" value="ECO:0007669"/>
    <property type="project" value="UniProtKB-KW"/>
</dbReference>
<dbReference type="AlphaFoldDB" id="A0A2R5GRQ7"/>
<proteinExistence type="inferred from homology"/>
<evidence type="ECO:0000256" key="2">
    <source>
        <dbReference type="ARBA" id="ARBA00001966"/>
    </source>
</evidence>
<dbReference type="InterPro" id="IPR015931">
    <property type="entry name" value="Acnase/IPM_dHydase_lsu_aba_1/3"/>
</dbReference>
<organism evidence="20 21">
    <name type="scientific">Hondaea fermentalgiana</name>
    <dbReference type="NCBI Taxonomy" id="2315210"/>
    <lineage>
        <taxon>Eukaryota</taxon>
        <taxon>Sar</taxon>
        <taxon>Stramenopiles</taxon>
        <taxon>Bigyra</taxon>
        <taxon>Labyrinthulomycetes</taxon>
        <taxon>Thraustochytrida</taxon>
        <taxon>Thraustochytriidae</taxon>
        <taxon>Hondaea</taxon>
    </lineage>
</organism>
<dbReference type="GO" id="GO:0003861">
    <property type="term" value="F:3-isopropylmalate dehydratase activity"/>
    <property type="evidence" value="ECO:0007669"/>
    <property type="project" value="UniProtKB-EC"/>
</dbReference>
<dbReference type="InterPro" id="IPR033940">
    <property type="entry name" value="IPMI_Swivel"/>
</dbReference>
<evidence type="ECO:0000256" key="16">
    <source>
        <dbReference type="ARBA" id="ARBA00031631"/>
    </source>
</evidence>
<dbReference type="PROSITE" id="PS00450">
    <property type="entry name" value="ACONITASE_1"/>
    <property type="match status" value="1"/>
</dbReference>
<dbReference type="Gene3D" id="3.20.19.10">
    <property type="entry name" value="Aconitase, domain 4"/>
    <property type="match status" value="1"/>
</dbReference>
<comment type="caution">
    <text evidence="20">The sequence shown here is derived from an EMBL/GenBank/DDBJ whole genome shotgun (WGS) entry which is preliminary data.</text>
</comment>
<keyword evidence="10" id="KW-0028">Amino-acid biosynthesis</keyword>
<keyword evidence="11" id="KW-0479">Metal-binding</keyword>
<keyword evidence="13" id="KW-0411">Iron-sulfur</keyword>
<dbReference type="NCBIfam" id="TIGR00171">
    <property type="entry name" value="leuD"/>
    <property type="match status" value="1"/>
</dbReference>
<evidence type="ECO:0000256" key="3">
    <source>
        <dbReference type="ARBA" id="ARBA00002695"/>
    </source>
</evidence>
<dbReference type="FunFam" id="3.30.499.10:FF:000007">
    <property type="entry name" value="3-isopropylmalate dehydratase large subunit"/>
    <property type="match status" value="1"/>
</dbReference>
<evidence type="ECO:0000256" key="13">
    <source>
        <dbReference type="ARBA" id="ARBA00023014"/>
    </source>
</evidence>
<dbReference type="InterPro" id="IPR004431">
    <property type="entry name" value="3-IsopropMal_deHydase_ssu"/>
</dbReference>
<dbReference type="FunFam" id="3.20.19.10:FF:000003">
    <property type="entry name" value="3-isopropylmalate dehydratase small subunit"/>
    <property type="match status" value="1"/>
</dbReference>
<dbReference type="InterPro" id="IPR001030">
    <property type="entry name" value="Acoase/IPM_deHydtase_lsu_aba"/>
</dbReference>
<dbReference type="InterPro" id="IPR004430">
    <property type="entry name" value="3-IsopropMal_deHydase_lsu"/>
</dbReference>
<dbReference type="PANTHER" id="PTHR43822:SF9">
    <property type="entry name" value="3-ISOPROPYLMALATE DEHYDRATASE"/>
    <property type="match status" value="1"/>
</dbReference>
<dbReference type="InterPro" id="IPR036008">
    <property type="entry name" value="Aconitase_4Fe-4S_dom"/>
</dbReference>
<evidence type="ECO:0000256" key="6">
    <source>
        <dbReference type="ARBA" id="ARBA00011998"/>
    </source>
</evidence>
<dbReference type="NCBIfam" id="NF004016">
    <property type="entry name" value="PRK05478.1"/>
    <property type="match status" value="1"/>
</dbReference>
<dbReference type="InParanoid" id="A0A2R5GRQ7"/>
<evidence type="ECO:0000313" key="21">
    <source>
        <dbReference type="Proteomes" id="UP000241890"/>
    </source>
</evidence>
<dbReference type="NCBIfam" id="NF002458">
    <property type="entry name" value="PRK01641.1"/>
    <property type="match status" value="1"/>
</dbReference>
<keyword evidence="15" id="KW-0100">Branched-chain amino acid biosynthesis</keyword>
<evidence type="ECO:0000256" key="11">
    <source>
        <dbReference type="ARBA" id="ARBA00022723"/>
    </source>
</evidence>
<evidence type="ECO:0000256" key="17">
    <source>
        <dbReference type="ARBA" id="ARBA00033368"/>
    </source>
</evidence>
<accession>A0A2R5GRQ7</accession>
<dbReference type="GO" id="GO:0009098">
    <property type="term" value="P:L-leucine biosynthetic process"/>
    <property type="evidence" value="ECO:0007669"/>
    <property type="project" value="UniProtKB-UniPathway"/>
</dbReference>
<dbReference type="HAMAP" id="MF_01031">
    <property type="entry name" value="LeuD_type1"/>
    <property type="match status" value="1"/>
</dbReference>
<dbReference type="EMBL" id="BEYU01000162">
    <property type="protein sequence ID" value="GBG33562.1"/>
    <property type="molecule type" value="Genomic_DNA"/>
</dbReference>
<comment type="function">
    <text evidence="3">Catalyzes the isomerization between 2-isopropylmalate and 3-isopropylmalate, via the formation of 2-isopropylmaleate.</text>
</comment>
<keyword evidence="8" id="KW-0432">Leucine biosynthesis</keyword>
<comment type="pathway">
    <text evidence="4">Amino-acid biosynthesis; L-leucine biosynthesis; L-leucine from 3-methyl-2-oxobutanoate: step 2/4.</text>
</comment>
<keyword evidence="14" id="KW-0456">Lyase</keyword>
<evidence type="ECO:0000259" key="18">
    <source>
        <dbReference type="Pfam" id="PF00330"/>
    </source>
</evidence>
<evidence type="ECO:0000256" key="10">
    <source>
        <dbReference type="ARBA" id="ARBA00022605"/>
    </source>
</evidence>
<name>A0A2R5GRQ7_9STRA</name>
<gene>
    <name evidence="20" type="ORF">FCC1311_097852</name>
</gene>
<dbReference type="SUPFAM" id="SSF53732">
    <property type="entry name" value="Aconitase iron-sulfur domain"/>
    <property type="match status" value="1"/>
</dbReference>
<evidence type="ECO:0000256" key="12">
    <source>
        <dbReference type="ARBA" id="ARBA00023004"/>
    </source>
</evidence>
<evidence type="ECO:0000256" key="15">
    <source>
        <dbReference type="ARBA" id="ARBA00023304"/>
    </source>
</evidence>
<sequence>MVATVMSGAAKRVALAARSSGQAQRVARLSASAGAASGRPRTLYEKIWDDHVIHTQEDGTCLIGIDRMMIHEVTSPQAFEGLRLAGRKIRQPQRLLCTPDHNVPTGKERLDGQLGESPESLLQVETLDENAKRYQLPYFALNDKRQGIVHVVALEQGFTLPGCTMVCGDSHTSTHGAFGSLAFGIGTSEVEHVLATQTLIQSKAKSMRITVNGSLPFGVTSKDLILHIIGVIGTAGGNGHVVEYAGEAVRGLSMEGRATLCNMSIEQGSRAGLVAPDDTTFRYLKNRPMAPTGEVWDKAVEYWRTLPSDEGATYDKEVVVNAADIAPQVTWGTNPEMVAPIFGKVPNPADAETEDQRNAMTRALEYMGLEAGQDLDGVPVDKIFVGSCTNGRIEDLRAVAEVVKGKKVADNIKHAMIVPGSGLVKRMAVDEGLDAVFREAGFDFREPGCSMCLGMNADQLEPGERCASTSNRNFEGRQGVGGRTHLVSPAMAAAAAITGRLTDVRNLMKPPGQQTRAFSSAPAAQKPQGAGMEPFTVLEGVAAPLPRPNIDTDIIIPARFLKTIKRSGLGKHAFSALRYTDGNSVENPDFVLNKDEYRGAKVLVAGDNFGCGSSREHAPWSLLDLGLRCVISTSFSDIFFNNCFKNGILPIVLPQSDVDVLMAAAKKVENFTVDLEAQTITCAGGDKISFDVDPFRKHCLLNGLDDIGLTLQKEDAIKAYEDRISVERPWI</sequence>
<dbReference type="Proteomes" id="UP000241890">
    <property type="component" value="Unassembled WGS sequence"/>
</dbReference>
<evidence type="ECO:0000256" key="5">
    <source>
        <dbReference type="ARBA" id="ARBA00007185"/>
    </source>
</evidence>
<dbReference type="EC" id="4.2.1.33" evidence="6"/>
<dbReference type="InterPro" id="IPR050067">
    <property type="entry name" value="IPM_dehydratase_rel_enz"/>
</dbReference>
<dbReference type="CDD" id="cd01577">
    <property type="entry name" value="IPMI_Swivel"/>
    <property type="match status" value="1"/>
</dbReference>
<dbReference type="UniPathway" id="UPA00048">
    <property type="reaction ID" value="UER00071"/>
</dbReference>
<keyword evidence="12" id="KW-0408">Iron</keyword>
<dbReference type="InterPro" id="IPR018136">
    <property type="entry name" value="Aconitase_4Fe-4S_BS"/>
</dbReference>
<keyword evidence="9" id="KW-0004">4Fe-4S</keyword>
<dbReference type="InterPro" id="IPR033941">
    <property type="entry name" value="IPMI_cat"/>
</dbReference>
<dbReference type="SUPFAM" id="SSF52016">
    <property type="entry name" value="LeuD/IlvD-like"/>
    <property type="match status" value="1"/>
</dbReference>